<evidence type="ECO:0000313" key="3">
    <source>
        <dbReference type="Proteomes" id="UP000000683"/>
    </source>
</evidence>
<proteinExistence type="predicted"/>
<evidence type="ECO:0000256" key="1">
    <source>
        <dbReference type="SAM" id="SignalP"/>
    </source>
</evidence>
<dbReference type="Proteomes" id="UP000000683">
    <property type="component" value="Chromosome"/>
</dbReference>
<dbReference type="KEGG" id="alt:ambt_11350"/>
<evidence type="ECO:0000313" key="2">
    <source>
        <dbReference type="EMBL" id="AEF03791.1"/>
    </source>
</evidence>
<dbReference type="AlphaFoldDB" id="F5ZD29"/>
<protein>
    <recommendedName>
        <fullName evidence="4">PEP-CTERM protein-sorting domain-containing protein</fullName>
    </recommendedName>
</protein>
<feature type="signal peptide" evidence="1">
    <location>
        <begin position="1"/>
        <end position="19"/>
    </location>
</feature>
<name>F5ZD29_ALTNA</name>
<keyword evidence="1" id="KW-0732">Signal</keyword>
<sequence>MKKIFVLLACILGSASANAAFITLLDGMTPSAAQIEVEGTKIGSGFNVNNDIRVLTQFQLSALDETTDDLNGDGLLTVNFGYYVFNGTTIEFIGFDLISDNSILWSDINDWQTTADTNDELTFDSFLNENVPTPLVTEYSAANGVSDYYVFAYIDLEEVIGLNGGLYGVDLVVPAAPPAPVSSPATFGILLLGLAGVSLRRRNK</sequence>
<feature type="chain" id="PRO_5003336870" description="PEP-CTERM protein-sorting domain-containing protein" evidence="1">
    <location>
        <begin position="20"/>
        <end position="204"/>
    </location>
</feature>
<dbReference type="HOGENOM" id="CLU_1340928_0_0_6"/>
<keyword evidence="3" id="KW-1185">Reference proteome</keyword>
<accession>F5ZD29</accession>
<dbReference type="RefSeq" id="WP_013784722.1">
    <property type="nucleotide sequence ID" value="NC_015554.1"/>
</dbReference>
<dbReference type="EMBL" id="CP002339">
    <property type="protein sequence ID" value="AEF03791.1"/>
    <property type="molecule type" value="Genomic_DNA"/>
</dbReference>
<evidence type="ECO:0008006" key="4">
    <source>
        <dbReference type="Google" id="ProtNLM"/>
    </source>
</evidence>
<reference evidence="2 3" key="1">
    <citation type="journal article" date="2011" name="J. Bacteriol.">
        <title>Complete genome sequence of the polycyclic aromatic hydrocarbon-degrading bacterium Alteromonas sp. strain SN2.</title>
        <authorList>
            <person name="Jin H.M."/>
            <person name="Jeong H."/>
            <person name="Moon E.J."/>
            <person name="Math R.K."/>
            <person name="Lee K."/>
            <person name="Kim H.J."/>
            <person name="Jeon C.O."/>
            <person name="Oh T.K."/>
            <person name="Kim J.F."/>
        </authorList>
    </citation>
    <scope>NUCLEOTIDE SEQUENCE [LARGE SCALE GENOMIC DNA]</scope>
    <source>
        <strain evidence="3">JCM 17741 / KACC 18427 / KCTC 11700BP / SN2</strain>
    </source>
</reference>
<gene>
    <name evidence="2" type="ordered locus">ambt_11350</name>
</gene>
<organism evidence="2 3">
    <name type="scientific">Alteromonas naphthalenivorans</name>
    <dbReference type="NCBI Taxonomy" id="715451"/>
    <lineage>
        <taxon>Bacteria</taxon>
        <taxon>Pseudomonadati</taxon>
        <taxon>Pseudomonadota</taxon>
        <taxon>Gammaproteobacteria</taxon>
        <taxon>Alteromonadales</taxon>
        <taxon>Alteromonadaceae</taxon>
        <taxon>Alteromonas/Salinimonas group</taxon>
        <taxon>Alteromonas</taxon>
    </lineage>
</organism>